<evidence type="ECO:0000313" key="6">
    <source>
        <dbReference type="Proteomes" id="UP000076023"/>
    </source>
</evidence>
<dbReference type="RefSeq" id="WP_075077641.1">
    <property type="nucleotide sequence ID" value="NZ_BDCO01000002.1"/>
</dbReference>
<sequence length="267" mass="29572">MNVLPQSPRIAAVLTCHNRRAKTSACLLALSRQELPQGTISVFLVDDGSTDGTSTAVQEIFPEARIISGDGSLFWCGGMRVAWKEAAKSDPDYYLLLNDDTTLFPEAVSALLAICADRRPPTIALGAVCDPVTGEWTYGGVDCDHKNGNLCRTMNANCALVPREVFNAIGGFHPAYTHGMGDFDYGYTARRKGFQLIETAEFVGTCSQNNKEGTWQDVKLDRWTRLKKLCSPKGLPFIEWLCYTRRNAGPFWILYLFSPYIKVLLGK</sequence>
<dbReference type="Gene3D" id="3.90.550.10">
    <property type="entry name" value="Spore Coat Polysaccharide Biosynthesis Protein SpsA, Chain A"/>
    <property type="match status" value="1"/>
</dbReference>
<evidence type="ECO:0000256" key="3">
    <source>
        <dbReference type="ARBA" id="ARBA00022679"/>
    </source>
</evidence>
<accession>A0A146G3Z6</accession>
<dbReference type="InterPro" id="IPR029044">
    <property type="entry name" value="Nucleotide-diphossugar_trans"/>
</dbReference>
<dbReference type="AlphaFoldDB" id="A0A146G3Z6"/>
<dbReference type="PANTHER" id="PTHR43179">
    <property type="entry name" value="RHAMNOSYLTRANSFERASE WBBL"/>
    <property type="match status" value="1"/>
</dbReference>
<dbReference type="Pfam" id="PF00535">
    <property type="entry name" value="Glycos_transf_2"/>
    <property type="match status" value="1"/>
</dbReference>
<proteinExistence type="inferred from homology"/>
<evidence type="ECO:0000313" key="5">
    <source>
        <dbReference type="EMBL" id="GAT31757.1"/>
    </source>
</evidence>
<dbReference type="InterPro" id="IPR001173">
    <property type="entry name" value="Glyco_trans_2-like"/>
</dbReference>
<evidence type="ECO:0000256" key="2">
    <source>
        <dbReference type="ARBA" id="ARBA00022676"/>
    </source>
</evidence>
<dbReference type="STRING" id="690879.TSACC_2151"/>
<evidence type="ECO:0000259" key="4">
    <source>
        <dbReference type="Pfam" id="PF00535"/>
    </source>
</evidence>
<keyword evidence="2" id="KW-0328">Glycosyltransferase</keyword>
<dbReference type="EMBL" id="BDCO01000002">
    <property type="protein sequence ID" value="GAT31757.1"/>
    <property type="molecule type" value="Genomic_DNA"/>
</dbReference>
<reference evidence="6" key="1">
    <citation type="journal article" date="2017" name="Genome Announc.">
        <title>Draft Genome Sequence of Terrimicrobium sacchariphilum NM-5T, a Facultative Anaerobic Soil Bacterium of the Class Spartobacteria.</title>
        <authorList>
            <person name="Qiu Y.L."/>
            <person name="Tourlousse D.M."/>
            <person name="Matsuura N."/>
            <person name="Ohashi A."/>
            <person name="Sekiguchi Y."/>
        </authorList>
    </citation>
    <scope>NUCLEOTIDE SEQUENCE [LARGE SCALE GENOMIC DNA]</scope>
    <source>
        <strain evidence="6">NM-5</strain>
    </source>
</reference>
<dbReference type="SUPFAM" id="SSF53448">
    <property type="entry name" value="Nucleotide-diphospho-sugar transferases"/>
    <property type="match status" value="1"/>
</dbReference>
<organism evidence="5 6">
    <name type="scientific">Terrimicrobium sacchariphilum</name>
    <dbReference type="NCBI Taxonomy" id="690879"/>
    <lineage>
        <taxon>Bacteria</taxon>
        <taxon>Pseudomonadati</taxon>
        <taxon>Verrucomicrobiota</taxon>
        <taxon>Terrimicrobiia</taxon>
        <taxon>Terrimicrobiales</taxon>
        <taxon>Terrimicrobiaceae</taxon>
        <taxon>Terrimicrobium</taxon>
    </lineage>
</organism>
<feature type="domain" description="Glycosyltransferase 2-like" evidence="4">
    <location>
        <begin position="13"/>
        <end position="115"/>
    </location>
</feature>
<evidence type="ECO:0000256" key="1">
    <source>
        <dbReference type="ARBA" id="ARBA00006739"/>
    </source>
</evidence>
<comment type="similarity">
    <text evidence="1">Belongs to the glycosyltransferase 2 family.</text>
</comment>
<name>A0A146G3Z6_TERSA</name>
<dbReference type="InParanoid" id="A0A146G3Z6"/>
<keyword evidence="3 5" id="KW-0808">Transferase</keyword>
<dbReference type="OrthoDB" id="9806824at2"/>
<comment type="caution">
    <text evidence="5">The sequence shown here is derived from an EMBL/GenBank/DDBJ whole genome shotgun (WGS) entry which is preliminary data.</text>
</comment>
<dbReference type="PANTHER" id="PTHR43179:SF12">
    <property type="entry name" value="GALACTOFURANOSYLTRANSFERASE GLFT2"/>
    <property type="match status" value="1"/>
</dbReference>
<protein>
    <submittedName>
        <fullName evidence="5">Glycosyltransferase, GT2 family</fullName>
    </submittedName>
</protein>
<keyword evidence="6" id="KW-1185">Reference proteome</keyword>
<gene>
    <name evidence="5" type="ORF">TSACC_2151</name>
</gene>
<dbReference type="Proteomes" id="UP000076023">
    <property type="component" value="Unassembled WGS sequence"/>
</dbReference>
<dbReference type="GO" id="GO:0016757">
    <property type="term" value="F:glycosyltransferase activity"/>
    <property type="evidence" value="ECO:0007669"/>
    <property type="project" value="UniProtKB-KW"/>
</dbReference>